<dbReference type="PANTHER" id="PTHR45703:SF22">
    <property type="entry name" value="DYNEIN CYTOPLASMIC 2 HEAVY CHAIN 1"/>
    <property type="match status" value="1"/>
</dbReference>
<dbReference type="Gene3D" id="1.10.8.720">
    <property type="entry name" value="Region D6 of dynein motor"/>
    <property type="match status" value="1"/>
</dbReference>
<dbReference type="Pfam" id="PF18199">
    <property type="entry name" value="Dynein_C"/>
    <property type="match status" value="1"/>
</dbReference>
<feature type="domain" description="Dynein heavy chain C-terminal" evidence="3">
    <location>
        <begin position="403"/>
        <end position="626"/>
    </location>
</feature>
<keyword evidence="5" id="KW-1185">Reference proteome</keyword>
<dbReference type="InterPro" id="IPR043160">
    <property type="entry name" value="Dynein_C_barrel"/>
</dbReference>
<dbReference type="InterPro" id="IPR004273">
    <property type="entry name" value="Dynein_heavy_D6_P-loop"/>
</dbReference>
<proteinExistence type="predicted"/>
<dbReference type="Gene3D" id="3.40.50.300">
    <property type="entry name" value="P-loop containing nucleotide triphosphate hydrolases"/>
    <property type="match status" value="1"/>
</dbReference>
<dbReference type="InterPro" id="IPR042219">
    <property type="entry name" value="AAA_lid_11_sf"/>
</dbReference>
<dbReference type="Gene3D" id="1.20.1270.280">
    <property type="match status" value="1"/>
</dbReference>
<organism evidence="4 5">
    <name type="scientific">Porites evermanni</name>
    <dbReference type="NCBI Taxonomy" id="104178"/>
    <lineage>
        <taxon>Eukaryota</taxon>
        <taxon>Metazoa</taxon>
        <taxon>Cnidaria</taxon>
        <taxon>Anthozoa</taxon>
        <taxon>Hexacorallia</taxon>
        <taxon>Scleractinia</taxon>
        <taxon>Fungiina</taxon>
        <taxon>Poritidae</taxon>
        <taxon>Porites</taxon>
    </lineage>
</organism>
<dbReference type="PANTHER" id="PTHR45703">
    <property type="entry name" value="DYNEIN HEAVY CHAIN"/>
    <property type="match status" value="1"/>
</dbReference>
<evidence type="ECO:0000313" key="4">
    <source>
        <dbReference type="EMBL" id="CAH3185583.1"/>
    </source>
</evidence>
<dbReference type="InterPro" id="IPR026983">
    <property type="entry name" value="DHC"/>
</dbReference>
<name>A0ABN8S769_9CNID</name>
<dbReference type="EMBL" id="CALNXI010002268">
    <property type="protein sequence ID" value="CAH3185583.1"/>
    <property type="molecule type" value="Genomic_DNA"/>
</dbReference>
<dbReference type="Pfam" id="PF03028">
    <property type="entry name" value="Dynein_heavy"/>
    <property type="match status" value="1"/>
</dbReference>
<protein>
    <recommendedName>
        <fullName evidence="6">Cytoplasmic dynein 2 heavy chain 1</fullName>
    </recommendedName>
</protein>
<dbReference type="InterPro" id="IPR041228">
    <property type="entry name" value="Dynein_C"/>
</dbReference>
<dbReference type="InterPro" id="IPR027417">
    <property type="entry name" value="P-loop_NTPase"/>
</dbReference>
<dbReference type="Proteomes" id="UP001159427">
    <property type="component" value="Unassembled WGS sequence"/>
</dbReference>
<evidence type="ECO:0000259" key="1">
    <source>
        <dbReference type="Pfam" id="PF03028"/>
    </source>
</evidence>
<feature type="domain" description="Dynein heavy chain AAA lid" evidence="2">
    <location>
        <begin position="228"/>
        <end position="371"/>
    </location>
</feature>
<gene>
    <name evidence="4" type="ORF">PEVE_00016199</name>
</gene>
<evidence type="ECO:0000313" key="5">
    <source>
        <dbReference type="Proteomes" id="UP001159427"/>
    </source>
</evidence>
<dbReference type="Gene3D" id="3.10.490.20">
    <property type="match status" value="1"/>
</dbReference>
<sequence>MFAIHLVHGMHPEMFEAKEWEYFTGLLVSESVFKRQESMKNLRESLPSWIDSDRAGAVGSLKVCFTSRGAFGCLECSPVWSPDLANELRETLQLLLYWIHESQTKLDFSLIFITRQLSVAMGQGQADIALQLLHDCGRNGEWLCLKNLHLVTAWLPTLEKELNSLEPHENFRLWLTAESHPKFPTILLQSSLKVTYEAPPGIKKNLQRTYDSWSPQFISRGNSSIRAQALFVLAWFHAIVQERRNYIPQGWTKFYEFAFGDLRAGAEIIDRLCTAAGSGSVRWQFVHGLFENAIYGGRIDNTFDAKVLQSYLLQYFEQAVFPGQGGSRSARPKKVIPNVNLPTSCHHRDYVEIINSLPDVDKPSFFGLPANIERSSQRIISSQVISQLKVLMRSDLEAYKFDKEKWSTELSPILNLWKKLNQGSQLIQMKISAPAETGEESPVTSFVLLERYNAIRLVQIVHASLSSLSKVIRGTALLDAEVQALAGALLKQEVPLSWSNHFEGPEDPIHWLRALVAKTLALGSWVEKCNSDSLLREVLDLSELFHPDTFLNALRQQTARAMRTSIDGLKLAVSWKESQVKGAKFTVKLGGLQLEGCSFDGNTLTENQRDSPSVSAIPTASVAWVSKVSYFSVVFTRPSVFELGALPWSIHMRAIYIGDTADPYPENDCISVPIYYTADREKTVTCFNMPCGGNQSRWTQCGAALFLKSQ</sequence>
<feature type="domain" description="Dynein heavy chain region D6 P-loop" evidence="1">
    <location>
        <begin position="115"/>
        <end position="195"/>
    </location>
</feature>
<accession>A0ABN8S769</accession>
<dbReference type="Pfam" id="PF18198">
    <property type="entry name" value="AAA_lid_11"/>
    <property type="match status" value="1"/>
</dbReference>
<evidence type="ECO:0008006" key="6">
    <source>
        <dbReference type="Google" id="ProtNLM"/>
    </source>
</evidence>
<dbReference type="InterPro" id="IPR041658">
    <property type="entry name" value="AAA_lid_11"/>
</dbReference>
<evidence type="ECO:0000259" key="2">
    <source>
        <dbReference type="Pfam" id="PF18198"/>
    </source>
</evidence>
<evidence type="ECO:0000259" key="3">
    <source>
        <dbReference type="Pfam" id="PF18199"/>
    </source>
</evidence>
<reference evidence="4 5" key="1">
    <citation type="submission" date="2022-05" db="EMBL/GenBank/DDBJ databases">
        <authorList>
            <consortium name="Genoscope - CEA"/>
            <person name="William W."/>
        </authorList>
    </citation>
    <scope>NUCLEOTIDE SEQUENCE [LARGE SCALE GENOMIC DNA]</scope>
</reference>
<comment type="caution">
    <text evidence="4">The sequence shown here is derived from an EMBL/GenBank/DDBJ whole genome shotgun (WGS) entry which is preliminary data.</text>
</comment>